<dbReference type="PANTHER" id="PTHR35446">
    <property type="entry name" value="SI:CH211-175M2.5"/>
    <property type="match status" value="1"/>
</dbReference>
<dbReference type="Pfam" id="PF02627">
    <property type="entry name" value="CMD"/>
    <property type="match status" value="1"/>
</dbReference>
<dbReference type="InterPro" id="IPR003779">
    <property type="entry name" value="CMD-like"/>
</dbReference>
<organism evidence="2 3">
    <name type="scientific">Streptosporangium longisporum</name>
    <dbReference type="NCBI Taxonomy" id="46187"/>
    <lineage>
        <taxon>Bacteria</taxon>
        <taxon>Bacillati</taxon>
        <taxon>Actinomycetota</taxon>
        <taxon>Actinomycetes</taxon>
        <taxon>Streptosporangiales</taxon>
        <taxon>Streptosporangiaceae</taxon>
        <taxon>Streptosporangium</taxon>
    </lineage>
</organism>
<sequence length="239" mass="25685">MEPFTAVVVRGPGLAKMVNHVYGMDNHVDCFWRVRTPTPAPAPGEPRREKVPMPSDVFVAHTAESAPPEIRPTVEGVTRKFGHLPSAVALMAGSPQLLKGFLAASASFEQSTLGPLEREIVILTVATRNRCHVCVALHTATLAGLDAPPEVVEALRSRTPLADTRLEAVRLFTLAVMDRQGAVDEKEMRAFLDAGHTARNALEVVLGVGAYTISTFANRLVDAPLDPQMSAFAWDGGEA</sequence>
<feature type="domain" description="Carboxymuconolactone decarboxylase-like" evidence="1">
    <location>
        <begin position="104"/>
        <end position="164"/>
    </location>
</feature>
<dbReference type="EMBL" id="BAAAWD010000024">
    <property type="protein sequence ID" value="GAA3036079.1"/>
    <property type="molecule type" value="Genomic_DNA"/>
</dbReference>
<name>A0ABP6LB54_9ACTN</name>
<evidence type="ECO:0000313" key="3">
    <source>
        <dbReference type="Proteomes" id="UP001499930"/>
    </source>
</evidence>
<dbReference type="Gene3D" id="1.20.1290.10">
    <property type="entry name" value="AhpD-like"/>
    <property type="match status" value="1"/>
</dbReference>
<comment type="caution">
    <text evidence="2">The sequence shown here is derived from an EMBL/GenBank/DDBJ whole genome shotgun (WGS) entry which is preliminary data.</text>
</comment>
<evidence type="ECO:0000313" key="2">
    <source>
        <dbReference type="EMBL" id="GAA3036079.1"/>
    </source>
</evidence>
<dbReference type="PANTHER" id="PTHR35446:SF3">
    <property type="entry name" value="CMD DOMAIN-CONTAINING PROTEIN"/>
    <property type="match status" value="1"/>
</dbReference>
<dbReference type="Proteomes" id="UP001499930">
    <property type="component" value="Unassembled WGS sequence"/>
</dbReference>
<reference evidence="3" key="1">
    <citation type="journal article" date="2019" name="Int. J. Syst. Evol. Microbiol.">
        <title>The Global Catalogue of Microorganisms (GCM) 10K type strain sequencing project: providing services to taxonomists for standard genome sequencing and annotation.</title>
        <authorList>
            <consortium name="The Broad Institute Genomics Platform"/>
            <consortium name="The Broad Institute Genome Sequencing Center for Infectious Disease"/>
            <person name="Wu L."/>
            <person name="Ma J."/>
        </authorList>
    </citation>
    <scope>NUCLEOTIDE SEQUENCE [LARGE SCALE GENOMIC DNA]</scope>
    <source>
        <strain evidence="3">JCM 3106</strain>
    </source>
</reference>
<keyword evidence="3" id="KW-1185">Reference proteome</keyword>
<evidence type="ECO:0000259" key="1">
    <source>
        <dbReference type="Pfam" id="PF02627"/>
    </source>
</evidence>
<dbReference type="InterPro" id="IPR029032">
    <property type="entry name" value="AhpD-like"/>
</dbReference>
<gene>
    <name evidence="2" type="ORF">GCM10017559_74700</name>
</gene>
<proteinExistence type="predicted"/>
<accession>A0ABP6LB54</accession>
<dbReference type="SUPFAM" id="SSF69118">
    <property type="entry name" value="AhpD-like"/>
    <property type="match status" value="1"/>
</dbReference>
<protein>
    <recommendedName>
        <fullName evidence="1">Carboxymuconolactone decarboxylase-like domain-containing protein</fullName>
    </recommendedName>
</protein>